<dbReference type="InterPro" id="IPR038555">
    <property type="entry name" value="Zincin_1_sf"/>
</dbReference>
<dbReference type="HOGENOM" id="CLU_123836_0_0_5"/>
<evidence type="ECO:0008006" key="3">
    <source>
        <dbReference type="Google" id="ProtNLM"/>
    </source>
</evidence>
<dbReference type="AlphaFoldDB" id="N0B9K7"/>
<gene>
    <name evidence="1" type="ORF">HYPDE_40198</name>
</gene>
<dbReference type="Gene3D" id="3.30.2010.20">
    <property type="match status" value="1"/>
</dbReference>
<dbReference type="RefSeq" id="WP_015599723.1">
    <property type="nucleotide sequence ID" value="NC_021172.1"/>
</dbReference>
<dbReference type="KEGG" id="hdt:HYPDE_40198"/>
<accession>N0B9K7</accession>
<organism evidence="1 2">
    <name type="scientific">Hyphomicrobium denitrificans 1NES1</name>
    <dbReference type="NCBI Taxonomy" id="670307"/>
    <lineage>
        <taxon>Bacteria</taxon>
        <taxon>Pseudomonadati</taxon>
        <taxon>Pseudomonadota</taxon>
        <taxon>Alphaproteobacteria</taxon>
        <taxon>Hyphomicrobiales</taxon>
        <taxon>Hyphomicrobiaceae</taxon>
        <taxon>Hyphomicrobium</taxon>
    </lineage>
</organism>
<evidence type="ECO:0000313" key="2">
    <source>
        <dbReference type="Proteomes" id="UP000005952"/>
    </source>
</evidence>
<dbReference type="Proteomes" id="UP000005952">
    <property type="component" value="Chromosome"/>
</dbReference>
<dbReference type="STRING" id="670307.HYPDE_40198"/>
<keyword evidence="2" id="KW-1185">Reference proteome</keyword>
<proteinExistence type="predicted"/>
<name>N0B9K7_9HYPH</name>
<protein>
    <recommendedName>
        <fullName evidence="3">Neutral zinc metallopeptidase</fullName>
    </recommendedName>
</protein>
<dbReference type="EMBL" id="CP005587">
    <property type="protein sequence ID" value="AGK59708.1"/>
    <property type="molecule type" value="Genomic_DNA"/>
</dbReference>
<dbReference type="SUPFAM" id="SSF55486">
    <property type="entry name" value="Metalloproteases ('zincins'), catalytic domain"/>
    <property type="match status" value="1"/>
</dbReference>
<reference evidence="1 2" key="1">
    <citation type="journal article" date="2013" name="Genome Announc.">
        <title>Genome sequences for three denitrifying bacterial strains isolated from a uranium- and nitrate-contaminated subsurface environment.</title>
        <authorList>
            <person name="Venkatramanan R."/>
            <person name="Prakash O."/>
            <person name="Woyke T."/>
            <person name="Chain P."/>
            <person name="Goodwin L.A."/>
            <person name="Watson D."/>
            <person name="Brooks S."/>
            <person name="Kostka J.E."/>
            <person name="Green S.J."/>
        </authorList>
    </citation>
    <scope>NUCLEOTIDE SEQUENCE [LARGE SCALE GENOMIC DNA]</scope>
    <source>
        <strain evidence="1 2">1NES1</strain>
    </source>
</reference>
<dbReference type="CDD" id="cd12952">
    <property type="entry name" value="MMP_ACEL2062"/>
    <property type="match status" value="1"/>
</dbReference>
<dbReference type="Pfam" id="PF06262">
    <property type="entry name" value="Zincin_1"/>
    <property type="match status" value="1"/>
</dbReference>
<evidence type="ECO:0000313" key="1">
    <source>
        <dbReference type="EMBL" id="AGK59708.1"/>
    </source>
</evidence>
<sequence length="134" mass="15122">MDWVAARAPTLAEFEALAADAWENLPAEFREMAGDLLIRVEDFATDEVLKSLDIEDPFELTGLYQGVSLTKQSVMESAREPDMVFLYRRAILDEWTENGEELGHLIAHVLVHEIGHHFGFSDEDMEAIEAEVSV</sequence>
<dbReference type="eggNOG" id="COG3824">
    <property type="taxonomic scope" value="Bacteria"/>
</dbReference>
<dbReference type="InterPro" id="IPR010428">
    <property type="entry name" value="Zincin_1"/>
</dbReference>